<organism evidence="1">
    <name type="scientific">Vibrio coralliilyticus</name>
    <dbReference type="NCBI Taxonomy" id="190893"/>
    <lineage>
        <taxon>Bacteria</taxon>
        <taxon>Pseudomonadati</taxon>
        <taxon>Pseudomonadota</taxon>
        <taxon>Gammaproteobacteria</taxon>
        <taxon>Vibrionales</taxon>
        <taxon>Vibrionaceae</taxon>
        <taxon>Vibrio</taxon>
    </lineage>
</organism>
<sequence length="69" mass="8144">MNLHDYLAHFIQSTYKQEKVTGGWARLFYLTPTQRIQRLNELFETDQFWHNVEPNSGATPDAEYDANQP</sequence>
<protein>
    <submittedName>
        <fullName evidence="1">Uncharacterized protein</fullName>
    </submittedName>
</protein>
<dbReference type="EMBL" id="JXXR01000008">
    <property type="protein sequence ID" value="KJY75019.1"/>
    <property type="molecule type" value="Genomic_DNA"/>
</dbReference>
<evidence type="ECO:0000313" key="1">
    <source>
        <dbReference type="EMBL" id="KJY75019.1"/>
    </source>
</evidence>
<comment type="caution">
    <text evidence="1">The sequence shown here is derived from an EMBL/GenBank/DDBJ whole genome shotgun (WGS) entry which is preliminary data.</text>
</comment>
<reference evidence="1" key="1">
    <citation type="journal article" date="2015" name="BMC Genomics">
        <title>Genome mining reveals unlocked bioactive potential of marine Gram-negative bacteria.</title>
        <authorList>
            <person name="Machado H."/>
            <person name="Sonnenschein E.C."/>
            <person name="Melchiorsen J."/>
            <person name="Gram L."/>
        </authorList>
    </citation>
    <scope>NUCLEOTIDE SEQUENCE</scope>
    <source>
        <strain evidence="1">S2052</strain>
    </source>
</reference>
<name>A0A837G9X6_9VIBR</name>
<dbReference type="AlphaFoldDB" id="A0A837G9X6"/>
<accession>A0A837G9X6</accession>
<proteinExistence type="predicted"/>
<gene>
    <name evidence="1" type="ORF">TW71_08555</name>
</gene>